<dbReference type="AlphaFoldDB" id="A0A816K473"/>
<organism evidence="2">
    <name type="scientific">Brassica napus</name>
    <name type="common">Rape</name>
    <dbReference type="NCBI Taxonomy" id="3708"/>
    <lineage>
        <taxon>Eukaryota</taxon>
        <taxon>Viridiplantae</taxon>
        <taxon>Streptophyta</taxon>
        <taxon>Embryophyta</taxon>
        <taxon>Tracheophyta</taxon>
        <taxon>Spermatophyta</taxon>
        <taxon>Magnoliopsida</taxon>
        <taxon>eudicotyledons</taxon>
        <taxon>Gunneridae</taxon>
        <taxon>Pentapetalae</taxon>
        <taxon>rosids</taxon>
        <taxon>malvids</taxon>
        <taxon>Brassicales</taxon>
        <taxon>Brassicaceae</taxon>
        <taxon>Brassiceae</taxon>
        <taxon>Brassica</taxon>
    </lineage>
</organism>
<sequence length="52" mass="5889">MSLLTKGFKLGFIVSIEFILWVLIDLFKKVYLLGFDSLDLCVQIGVEMCFAA</sequence>
<protein>
    <submittedName>
        <fullName evidence="2">(rape) hypothetical protein</fullName>
    </submittedName>
</protein>
<accession>A0A816K473</accession>
<reference evidence="2" key="1">
    <citation type="submission" date="2021-01" db="EMBL/GenBank/DDBJ databases">
        <authorList>
            <consortium name="Genoscope - CEA"/>
            <person name="William W."/>
        </authorList>
    </citation>
    <scope>NUCLEOTIDE SEQUENCE</scope>
</reference>
<dbReference type="EMBL" id="HG994368">
    <property type="protein sequence ID" value="CAF1863333.1"/>
    <property type="molecule type" value="Genomic_DNA"/>
</dbReference>
<gene>
    <name evidence="2" type="ORF">DARMORV10_C04P57290.1</name>
</gene>
<evidence type="ECO:0000256" key="1">
    <source>
        <dbReference type="SAM" id="Phobius"/>
    </source>
</evidence>
<keyword evidence="1" id="KW-0472">Membrane</keyword>
<dbReference type="Proteomes" id="UP001295469">
    <property type="component" value="Chromosome C04"/>
</dbReference>
<keyword evidence="1" id="KW-0812">Transmembrane</keyword>
<name>A0A816K473_BRANA</name>
<feature type="transmembrane region" description="Helical" evidence="1">
    <location>
        <begin position="7"/>
        <end position="24"/>
    </location>
</feature>
<proteinExistence type="predicted"/>
<keyword evidence="1" id="KW-1133">Transmembrane helix</keyword>
<evidence type="ECO:0000313" key="2">
    <source>
        <dbReference type="EMBL" id="CAF1863333.1"/>
    </source>
</evidence>